<dbReference type="NCBIfam" id="TIGR01843">
    <property type="entry name" value="type_I_hlyD"/>
    <property type="match status" value="1"/>
</dbReference>
<evidence type="ECO:0000256" key="8">
    <source>
        <dbReference type="ARBA" id="ARBA00023136"/>
    </source>
</evidence>
<keyword evidence="3 9" id="KW-0813">Transport</keyword>
<dbReference type="PROSITE" id="PS00543">
    <property type="entry name" value="HLYD_FAMILY"/>
    <property type="match status" value="1"/>
</dbReference>
<evidence type="ECO:0000256" key="3">
    <source>
        <dbReference type="ARBA" id="ARBA00022448"/>
    </source>
</evidence>
<dbReference type="PRINTS" id="PR01490">
    <property type="entry name" value="RTXTOXIND"/>
</dbReference>
<comment type="caution">
    <text evidence="12">The sequence shown here is derived from an EMBL/GenBank/DDBJ whole genome shotgun (WGS) entry which is preliminary data.</text>
</comment>
<evidence type="ECO:0000256" key="5">
    <source>
        <dbReference type="ARBA" id="ARBA00022519"/>
    </source>
</evidence>
<keyword evidence="13" id="KW-1185">Reference proteome</keyword>
<keyword evidence="8 9" id="KW-0472">Membrane</keyword>
<reference evidence="12 13" key="1">
    <citation type="journal article" date="2024" name="ISME J.">
        <title>Tailless and filamentous prophages are predominant in marine Vibrio.</title>
        <authorList>
            <person name="Steensen K."/>
            <person name="Seneca J."/>
            <person name="Bartlau N."/>
            <person name="Yu X.A."/>
            <person name="Hussain F.A."/>
            <person name="Polz M.F."/>
        </authorList>
    </citation>
    <scope>NUCLEOTIDE SEQUENCE [LARGE SCALE GENOMIC DNA]</scope>
    <source>
        <strain evidence="12 13">10N.239.312.F12</strain>
    </source>
</reference>
<proteinExistence type="inferred from homology"/>
<dbReference type="InterPro" id="IPR050739">
    <property type="entry name" value="MFP"/>
</dbReference>
<keyword evidence="4 9" id="KW-1003">Cell membrane</keyword>
<dbReference type="InterPro" id="IPR010129">
    <property type="entry name" value="T1SS_HlyD"/>
</dbReference>
<dbReference type="Proteomes" id="UP001570071">
    <property type="component" value="Unassembled WGS sequence"/>
</dbReference>
<evidence type="ECO:0000256" key="4">
    <source>
        <dbReference type="ARBA" id="ARBA00022475"/>
    </source>
</evidence>
<dbReference type="PANTHER" id="PTHR30386:SF27">
    <property type="entry name" value="MEMBRANE FUSION PROTEIN (MFP) FAMILY PROTEIN"/>
    <property type="match status" value="1"/>
</dbReference>
<feature type="transmembrane region" description="Helical" evidence="9">
    <location>
        <begin position="50"/>
        <end position="67"/>
    </location>
</feature>
<gene>
    <name evidence="12" type="ORF">AB6D66_24190</name>
</gene>
<keyword evidence="5 9" id="KW-0997">Cell inner membrane</keyword>
<evidence type="ECO:0000256" key="10">
    <source>
        <dbReference type="SAM" id="Coils"/>
    </source>
</evidence>
<sequence>MLKHINTARQAIKSQKQEPKKIELSQQEYEFQPGYLEIVDRPPAPWTKRLAIGITLLLVAILAWSIVGKLDIHAQATGRLIVSSNSKVVQAAEAGEIARINVANGQSVKAGDVLIALNTVGIKAKVEELHAQIVFQQLEKSRLQALLSDDPLSQFAPPETASIQQVDTARAFLTSEWRDISTQLASYKSQLKVNEAERIALENELVELQQLEKNANKRFNASKTLADANQFPLMDLLRLESETLEIRRTHSQKQGELSVLLAQVQRLLHEQENFVAKTRRETFDKLSQAQANLAVLTQQLVQIKEKRRQHNLVAPVDGVVQQLAVHTLGGVVQPAQQLMVIVPDGMALEAEVMVLNKDVGFVYRGQEVEIKIDAFPYTRYGTISGKLAYVSRDSVENEQFGLVFPAKILISDSDILVEDKRVPLQAGMSISAEIRTGDRRVIDYLLSPIQQYQSEALGER</sequence>
<dbReference type="Pfam" id="PF26002">
    <property type="entry name" value="Beta-barrel_AprE"/>
    <property type="match status" value="1"/>
</dbReference>
<keyword evidence="7 9" id="KW-1133">Transmembrane helix</keyword>
<feature type="coiled-coil region" evidence="10">
    <location>
        <begin position="184"/>
        <end position="218"/>
    </location>
</feature>
<dbReference type="SUPFAM" id="SSF111369">
    <property type="entry name" value="HlyD-like secretion proteins"/>
    <property type="match status" value="1"/>
</dbReference>
<dbReference type="InterPro" id="IPR006144">
    <property type="entry name" value="Secretion_HlyD_CS"/>
</dbReference>
<comment type="subcellular location">
    <subcellularLocation>
        <location evidence="1 9">Cell inner membrane</location>
        <topology evidence="1 9">Single-pass membrane protein</topology>
    </subcellularLocation>
</comment>
<dbReference type="EMBL" id="JBFSSG010000100">
    <property type="protein sequence ID" value="MEZ8724180.1"/>
    <property type="molecule type" value="Genomic_DNA"/>
</dbReference>
<evidence type="ECO:0000256" key="6">
    <source>
        <dbReference type="ARBA" id="ARBA00022692"/>
    </source>
</evidence>
<evidence type="ECO:0000313" key="12">
    <source>
        <dbReference type="EMBL" id="MEZ8724180.1"/>
    </source>
</evidence>
<organism evidence="12 13">
    <name type="scientific">Vibrio pomeroyi</name>
    <dbReference type="NCBI Taxonomy" id="198832"/>
    <lineage>
        <taxon>Bacteria</taxon>
        <taxon>Pseudomonadati</taxon>
        <taxon>Pseudomonadota</taxon>
        <taxon>Gammaproteobacteria</taxon>
        <taxon>Vibrionales</taxon>
        <taxon>Vibrionaceae</taxon>
        <taxon>Vibrio</taxon>
    </lineage>
</organism>
<keyword evidence="10" id="KW-0175">Coiled coil</keyword>
<evidence type="ECO:0000256" key="2">
    <source>
        <dbReference type="ARBA" id="ARBA00009477"/>
    </source>
</evidence>
<evidence type="ECO:0000313" key="13">
    <source>
        <dbReference type="Proteomes" id="UP001570071"/>
    </source>
</evidence>
<evidence type="ECO:0000259" key="11">
    <source>
        <dbReference type="Pfam" id="PF26002"/>
    </source>
</evidence>
<evidence type="ECO:0000256" key="1">
    <source>
        <dbReference type="ARBA" id="ARBA00004377"/>
    </source>
</evidence>
<dbReference type="PANTHER" id="PTHR30386">
    <property type="entry name" value="MEMBRANE FUSION SUBUNIT OF EMRAB-TOLC MULTIDRUG EFFLUX PUMP"/>
    <property type="match status" value="1"/>
</dbReference>
<accession>A0ABV4N3Y1</accession>
<keyword evidence="6 9" id="KW-0812">Transmembrane</keyword>
<dbReference type="Gene3D" id="2.40.50.100">
    <property type="match status" value="1"/>
</dbReference>
<evidence type="ECO:0000256" key="9">
    <source>
        <dbReference type="RuleBase" id="RU365093"/>
    </source>
</evidence>
<protein>
    <recommendedName>
        <fullName evidence="9">Membrane fusion protein (MFP) family protein</fullName>
    </recommendedName>
</protein>
<dbReference type="InterPro" id="IPR058982">
    <property type="entry name" value="Beta-barrel_AprE"/>
</dbReference>
<feature type="domain" description="AprE-like beta-barrel" evidence="11">
    <location>
        <begin position="349"/>
        <end position="437"/>
    </location>
</feature>
<comment type="similarity">
    <text evidence="2 9">Belongs to the membrane fusion protein (MFP) (TC 8.A.1) family.</text>
</comment>
<evidence type="ECO:0000256" key="7">
    <source>
        <dbReference type="ARBA" id="ARBA00022989"/>
    </source>
</evidence>
<dbReference type="Gene3D" id="2.40.30.170">
    <property type="match status" value="1"/>
</dbReference>
<name>A0ABV4N3Y1_9VIBR</name>
<dbReference type="RefSeq" id="WP_248372265.1">
    <property type="nucleotide sequence ID" value="NZ_JBFSSG010000100.1"/>
</dbReference>